<accession>A0A3M3XIP6</accession>
<name>A0A3M3XIP6_9PSED</name>
<dbReference type="GO" id="GO:0120147">
    <property type="term" value="F:formylglycine-generating oxidase activity"/>
    <property type="evidence" value="ECO:0007669"/>
    <property type="project" value="TreeGrafter"/>
</dbReference>
<dbReference type="Pfam" id="PF03781">
    <property type="entry name" value="FGE-sulfatase"/>
    <property type="match status" value="1"/>
</dbReference>
<gene>
    <name evidence="3" type="ORF">ALQ36_100885</name>
</gene>
<comment type="caution">
    <text evidence="3">The sequence shown here is derived from an EMBL/GenBank/DDBJ whole genome shotgun (WGS) entry which is preliminary data.</text>
</comment>
<dbReference type="SUPFAM" id="SSF56436">
    <property type="entry name" value="C-type lectin-like"/>
    <property type="match status" value="1"/>
</dbReference>
<evidence type="ECO:0000313" key="3">
    <source>
        <dbReference type="EMBL" id="RMO69956.1"/>
    </source>
</evidence>
<feature type="coiled-coil region" evidence="1">
    <location>
        <begin position="423"/>
        <end position="450"/>
    </location>
</feature>
<dbReference type="EMBL" id="RBPY01000176">
    <property type="protein sequence ID" value="RMO69956.1"/>
    <property type="molecule type" value="Genomic_DNA"/>
</dbReference>
<evidence type="ECO:0000256" key="1">
    <source>
        <dbReference type="SAM" id="Coils"/>
    </source>
</evidence>
<evidence type="ECO:0000259" key="2">
    <source>
        <dbReference type="Pfam" id="PF03781"/>
    </source>
</evidence>
<dbReference type="AlphaFoldDB" id="A0A3M3XIP6"/>
<dbReference type="PANTHER" id="PTHR23150:SF19">
    <property type="entry name" value="FORMYLGLYCINE-GENERATING ENZYME"/>
    <property type="match status" value="1"/>
</dbReference>
<dbReference type="InterPro" id="IPR016187">
    <property type="entry name" value="CTDL_fold"/>
</dbReference>
<feature type="domain" description="Sulfatase-modifying factor enzyme-like" evidence="2">
    <location>
        <begin position="168"/>
        <end position="373"/>
    </location>
</feature>
<dbReference type="InterPro" id="IPR005532">
    <property type="entry name" value="SUMF_dom"/>
</dbReference>
<dbReference type="Proteomes" id="UP000281350">
    <property type="component" value="Unassembled WGS sequence"/>
</dbReference>
<dbReference type="InterPro" id="IPR051043">
    <property type="entry name" value="Sulfatase_Mod_Factor_Kinase"/>
</dbReference>
<proteinExistence type="predicted"/>
<dbReference type="Gene3D" id="3.90.1580.10">
    <property type="entry name" value="paralog of FGE (formylglycine-generating enzyme)"/>
    <property type="match status" value="1"/>
</dbReference>
<keyword evidence="1" id="KW-0175">Coiled coil</keyword>
<reference evidence="3 4" key="1">
    <citation type="submission" date="2018-08" db="EMBL/GenBank/DDBJ databases">
        <title>Recombination of ecologically and evolutionarily significant loci maintains genetic cohesion in the Pseudomonas syringae species complex.</title>
        <authorList>
            <person name="Dillon M."/>
            <person name="Thakur S."/>
            <person name="Almeida R.N.D."/>
            <person name="Weir B.S."/>
            <person name="Guttman D.S."/>
        </authorList>
    </citation>
    <scope>NUCLEOTIDE SEQUENCE [LARGE SCALE GENOMIC DNA]</scope>
    <source>
        <strain evidence="3 4">ICMP 2732</strain>
    </source>
</reference>
<evidence type="ECO:0000313" key="4">
    <source>
        <dbReference type="Proteomes" id="UP000281350"/>
    </source>
</evidence>
<organism evidence="3 4">
    <name type="scientific">Pseudomonas syringae pv. primulae</name>
    <dbReference type="NCBI Taxonomy" id="251707"/>
    <lineage>
        <taxon>Bacteria</taxon>
        <taxon>Pseudomonadati</taxon>
        <taxon>Pseudomonadota</taxon>
        <taxon>Gammaproteobacteria</taxon>
        <taxon>Pseudomonadales</taxon>
        <taxon>Pseudomonadaceae</taxon>
        <taxon>Pseudomonas</taxon>
    </lineage>
</organism>
<dbReference type="InterPro" id="IPR042095">
    <property type="entry name" value="SUMF_sf"/>
</dbReference>
<protein>
    <recommendedName>
        <fullName evidence="2">Sulfatase-modifying factor enzyme-like domain-containing protein</fullName>
    </recommendedName>
</protein>
<sequence length="583" mass="65355">MSAAWGSTLPAARRSITCWAVSASPAVSFARSPLCTALPHWGLRWWYQRWLRWQVPPEPSEFNLRRVCVNSRHWGHLLFVPLTLISLQTFAAAWEEKLYNPMPDAEDVVLPMPCDGAMVFRKVYIPLAGPLDDYPVNIGGDNAEYGYVEQTHPAFIAGSFTTEKNAKSRYYLLAKYEMTVLQYSALTQAECPAPSNKQRLPVVSLSWIQAMEAADKYNIWLRENAAEKLPKEDGVAGFLRLPTEVEWEFAARGGLNVSTAEFRDLRYPMPEGVNAYEWFAGTQSANGQLQLSGLLKPNPLGLHDMLGNVDEMMFEPFRLNKLDRQHGQAGGYVVRGGDFRTAQGELRSSLRKERNYYDAKAAATSKTTGVRLALASSTLTSRERVSSIETSWKKLGTGNGDASQGEDKSAVQALGTLASGVADEALKEKLKALENQLRASNQQQEETRDQAIRASLNLGAFLCTKMLDDGKYLDFLQKNYELNCSAAEQDASCPMRKGKLDEQKDRLHKLSRYYASSLVDSATLYGEPLLARQIPVMGEIISRNEQLKELKPYLQTHWVNQQAFLKTQKIDTDAWLNRCKAVQ</sequence>
<dbReference type="PANTHER" id="PTHR23150">
    <property type="entry name" value="SULFATASE MODIFYING FACTOR 1, 2"/>
    <property type="match status" value="1"/>
</dbReference>